<reference evidence="2" key="1">
    <citation type="submission" date="2013-09" db="EMBL/GenBank/DDBJ databases">
        <title>Corchorus olitorius genome sequencing.</title>
        <authorList>
            <person name="Alam M."/>
            <person name="Haque M.S."/>
            <person name="Islam M.S."/>
            <person name="Emdad E.M."/>
            <person name="Islam M.M."/>
            <person name="Ahmed B."/>
            <person name="Halim A."/>
            <person name="Hossen Q.M.M."/>
            <person name="Hossain M.Z."/>
            <person name="Ahmed R."/>
            <person name="Khan M.M."/>
            <person name="Islam R."/>
            <person name="Rashid M.M."/>
            <person name="Khan S.A."/>
            <person name="Rahman M.S."/>
            <person name="Alam M."/>
            <person name="Yahiya A.S."/>
            <person name="Khan M.S."/>
            <person name="Azam M.S."/>
            <person name="Haque T."/>
            <person name="Lashkar M.Z.H."/>
            <person name="Akhand A.I."/>
            <person name="Morshed G."/>
            <person name="Roy S."/>
            <person name="Uddin K.S."/>
            <person name="Rabeya T."/>
            <person name="Hossain A.S."/>
            <person name="Chowdhury A."/>
            <person name="Snigdha A.R."/>
            <person name="Mortoza M.S."/>
            <person name="Matin S.A."/>
            <person name="Hoque S.M.E."/>
            <person name="Islam M.K."/>
            <person name="Roy D.K."/>
            <person name="Haider R."/>
            <person name="Moosa M.M."/>
            <person name="Elias S.M."/>
            <person name="Hasan A.M."/>
            <person name="Jahan S."/>
            <person name="Shafiuddin M."/>
            <person name="Mahmood N."/>
            <person name="Shommy N.S."/>
        </authorList>
    </citation>
    <scope>NUCLEOTIDE SEQUENCE [LARGE SCALE GENOMIC DNA]</scope>
    <source>
        <strain evidence="2">cv. O-4</strain>
    </source>
</reference>
<comment type="caution">
    <text evidence="1">The sequence shown here is derived from an EMBL/GenBank/DDBJ whole genome shotgun (WGS) entry which is preliminary data.</text>
</comment>
<gene>
    <name evidence="1" type="ORF">COLO4_23421</name>
</gene>
<protein>
    <submittedName>
        <fullName evidence="1">Uncharacterized protein</fullName>
    </submittedName>
</protein>
<evidence type="ECO:0000313" key="2">
    <source>
        <dbReference type="Proteomes" id="UP000187203"/>
    </source>
</evidence>
<dbReference type="EMBL" id="AWUE01018199">
    <property type="protein sequence ID" value="OMO81824.1"/>
    <property type="molecule type" value="Genomic_DNA"/>
</dbReference>
<evidence type="ECO:0000313" key="1">
    <source>
        <dbReference type="EMBL" id="OMO81824.1"/>
    </source>
</evidence>
<dbReference type="AlphaFoldDB" id="A0A1R3IGW5"/>
<keyword evidence="2" id="KW-1185">Reference proteome</keyword>
<name>A0A1R3IGW5_9ROSI</name>
<dbReference type="Proteomes" id="UP000187203">
    <property type="component" value="Unassembled WGS sequence"/>
</dbReference>
<accession>A0A1R3IGW5</accession>
<organism evidence="1 2">
    <name type="scientific">Corchorus olitorius</name>
    <dbReference type="NCBI Taxonomy" id="93759"/>
    <lineage>
        <taxon>Eukaryota</taxon>
        <taxon>Viridiplantae</taxon>
        <taxon>Streptophyta</taxon>
        <taxon>Embryophyta</taxon>
        <taxon>Tracheophyta</taxon>
        <taxon>Spermatophyta</taxon>
        <taxon>Magnoliopsida</taxon>
        <taxon>eudicotyledons</taxon>
        <taxon>Gunneridae</taxon>
        <taxon>Pentapetalae</taxon>
        <taxon>rosids</taxon>
        <taxon>malvids</taxon>
        <taxon>Malvales</taxon>
        <taxon>Malvaceae</taxon>
        <taxon>Grewioideae</taxon>
        <taxon>Apeibeae</taxon>
        <taxon>Corchorus</taxon>
    </lineage>
</organism>
<sequence>MALFMEDKSKPQQVRQKGILPPHELNFALYCTTIKILA</sequence>
<proteinExistence type="predicted"/>